<dbReference type="EMBL" id="CP019062">
    <property type="protein sequence ID" value="AVF35280.1"/>
    <property type="molecule type" value="Genomic_DNA"/>
</dbReference>
<evidence type="ECO:0000313" key="2">
    <source>
        <dbReference type="Proteomes" id="UP000239197"/>
    </source>
</evidence>
<dbReference type="AlphaFoldDB" id="A0A2L1UQR0"/>
<reference evidence="2" key="1">
    <citation type="submission" date="2017-01" db="EMBL/GenBank/DDBJ databases">
        <title>Genome sequence of Rouxiella sp. ERMR1:05.</title>
        <authorList>
            <person name="Kumar R."/>
            <person name="Singh D."/>
            <person name="Kumar S."/>
        </authorList>
    </citation>
    <scope>NUCLEOTIDE SEQUENCE [LARGE SCALE GENOMIC DNA]</scope>
    <source>
        <strain evidence="2">ERMR1:05</strain>
    </source>
</reference>
<keyword evidence="2" id="KW-1185">Reference proteome</keyword>
<name>A0A2L1UQR0_9GAMM</name>
<gene>
    <name evidence="1" type="ORF">BV494_10175</name>
</gene>
<accession>A0A2L1UQR0</accession>
<dbReference type="Proteomes" id="UP000239197">
    <property type="component" value="Chromosome"/>
</dbReference>
<sequence>MNKGCSFLLLSAIALVCWGGHYIYYMLNHGELANKPIYAAMQGVELTYRDKNKNKSRELIYLKKYIYGKYDLLGIRIKSNQFPYFWIITNVHISDDSIPEGIYMLSSSDNLILKCTDLYEIERNEGFDKVVEYYLNSKCTR</sequence>
<dbReference type="RefSeq" id="WP_104922779.1">
    <property type="nucleotide sequence ID" value="NZ_CP019062.1"/>
</dbReference>
<proteinExistence type="predicted"/>
<dbReference type="KEGG" id="rox:BV494_10175"/>
<organism evidence="1 2">
    <name type="scientific">Rahnella sikkimica</name>
    <dbReference type="NCBI Taxonomy" id="1805933"/>
    <lineage>
        <taxon>Bacteria</taxon>
        <taxon>Pseudomonadati</taxon>
        <taxon>Pseudomonadota</taxon>
        <taxon>Gammaproteobacteria</taxon>
        <taxon>Enterobacterales</taxon>
        <taxon>Yersiniaceae</taxon>
        <taxon>Rahnella</taxon>
    </lineage>
</organism>
<protein>
    <submittedName>
        <fullName evidence="1">Uncharacterized protein</fullName>
    </submittedName>
</protein>
<evidence type="ECO:0000313" key="1">
    <source>
        <dbReference type="EMBL" id="AVF35280.1"/>
    </source>
</evidence>